<organism evidence="4 5">
    <name type="scientific">Paracoccus aurantius</name>
    <dbReference type="NCBI Taxonomy" id="3073814"/>
    <lineage>
        <taxon>Bacteria</taxon>
        <taxon>Pseudomonadati</taxon>
        <taxon>Pseudomonadota</taxon>
        <taxon>Alphaproteobacteria</taxon>
        <taxon>Rhodobacterales</taxon>
        <taxon>Paracoccaceae</taxon>
        <taxon>Paracoccus</taxon>
    </lineage>
</organism>
<dbReference type="InterPro" id="IPR009057">
    <property type="entry name" value="Homeodomain-like_sf"/>
</dbReference>
<accession>A0ABU2HZ56</accession>
<dbReference type="PRINTS" id="PR00455">
    <property type="entry name" value="HTHTETR"/>
</dbReference>
<dbReference type="Pfam" id="PF00440">
    <property type="entry name" value="TetR_N"/>
    <property type="match status" value="1"/>
</dbReference>
<evidence type="ECO:0000256" key="1">
    <source>
        <dbReference type="ARBA" id="ARBA00023125"/>
    </source>
</evidence>
<dbReference type="InterPro" id="IPR041586">
    <property type="entry name" value="PsrA_TetR_C"/>
</dbReference>
<dbReference type="SUPFAM" id="SSF46689">
    <property type="entry name" value="Homeodomain-like"/>
    <property type="match status" value="1"/>
</dbReference>
<name>A0ABU2HZ56_9RHOB</name>
<feature type="domain" description="HTH tetR-type" evidence="3">
    <location>
        <begin position="8"/>
        <end position="68"/>
    </location>
</feature>
<dbReference type="RefSeq" id="WP_311162585.1">
    <property type="nucleotide sequence ID" value="NZ_JAVQLW010000004.1"/>
</dbReference>
<reference evidence="5" key="1">
    <citation type="submission" date="2023-07" db="EMBL/GenBank/DDBJ databases">
        <title>Paracoccus sp. MBLB3053 whole genome sequence.</title>
        <authorList>
            <person name="Hwang C.Y."/>
            <person name="Cho E.-S."/>
            <person name="Seo M.-J."/>
        </authorList>
    </citation>
    <scope>NUCLEOTIDE SEQUENCE [LARGE SCALE GENOMIC DNA]</scope>
    <source>
        <strain evidence="5">MBLB3053</strain>
    </source>
</reference>
<dbReference type="InterPro" id="IPR036271">
    <property type="entry name" value="Tet_transcr_reg_TetR-rel_C_sf"/>
</dbReference>
<feature type="DNA-binding region" description="H-T-H motif" evidence="2">
    <location>
        <begin position="31"/>
        <end position="50"/>
    </location>
</feature>
<keyword evidence="1 2" id="KW-0238">DNA-binding</keyword>
<dbReference type="PANTHER" id="PTHR30055">
    <property type="entry name" value="HTH-TYPE TRANSCRIPTIONAL REGULATOR RUTR"/>
    <property type="match status" value="1"/>
</dbReference>
<proteinExistence type="predicted"/>
<protein>
    <submittedName>
        <fullName evidence="4">TetR/AcrR family transcriptional regulator</fullName>
    </submittedName>
</protein>
<dbReference type="Pfam" id="PF17939">
    <property type="entry name" value="TetR_C_30"/>
    <property type="match status" value="1"/>
</dbReference>
<comment type="caution">
    <text evidence="4">The sequence shown here is derived from an EMBL/GenBank/DDBJ whole genome shotgun (WGS) entry which is preliminary data.</text>
</comment>
<evidence type="ECO:0000313" key="5">
    <source>
        <dbReference type="Proteomes" id="UP001269144"/>
    </source>
</evidence>
<dbReference type="InterPro" id="IPR001647">
    <property type="entry name" value="HTH_TetR"/>
</dbReference>
<keyword evidence="5" id="KW-1185">Reference proteome</keyword>
<evidence type="ECO:0000259" key="3">
    <source>
        <dbReference type="PROSITE" id="PS50977"/>
    </source>
</evidence>
<evidence type="ECO:0000256" key="2">
    <source>
        <dbReference type="PROSITE-ProRule" id="PRU00335"/>
    </source>
</evidence>
<dbReference type="EMBL" id="JAVQLW010000004">
    <property type="protein sequence ID" value="MDS9469835.1"/>
    <property type="molecule type" value="Genomic_DNA"/>
</dbReference>
<dbReference type="PROSITE" id="PS50977">
    <property type="entry name" value="HTH_TETR_2"/>
    <property type="match status" value="1"/>
</dbReference>
<dbReference type="Gene3D" id="1.10.357.10">
    <property type="entry name" value="Tetracycline Repressor, domain 2"/>
    <property type="match status" value="1"/>
</dbReference>
<dbReference type="SUPFAM" id="SSF48498">
    <property type="entry name" value="Tetracyclin repressor-like, C-terminal domain"/>
    <property type="match status" value="1"/>
</dbReference>
<dbReference type="PANTHER" id="PTHR30055:SF181">
    <property type="entry name" value="BLR6905 PROTEIN"/>
    <property type="match status" value="1"/>
</dbReference>
<evidence type="ECO:0000313" key="4">
    <source>
        <dbReference type="EMBL" id="MDS9469835.1"/>
    </source>
</evidence>
<sequence length="223" mass="24685">MKKSALAQTTTNLVVTAAEKLFSERGFAAVSMREIAREAGVVVSSVIYHYPDKIALLAAIYDRHTRPINARRRELLGEARRIPAREDRLRAELRAYLLPAFSSSEDATSGGASFTRLRAILSAEGDPQVREVIAGAFDETTREFIAAFAECLPGASQEDIVWRAHFLLGSLYYTLINPDRIDRLSDGRASGRDHETAIRMIVETAHAGLMALSPTRERPEKVT</sequence>
<dbReference type="InterPro" id="IPR050109">
    <property type="entry name" value="HTH-type_TetR-like_transc_reg"/>
</dbReference>
<gene>
    <name evidence="4" type="ORF">RGQ15_19945</name>
</gene>
<dbReference type="Proteomes" id="UP001269144">
    <property type="component" value="Unassembled WGS sequence"/>
</dbReference>